<keyword evidence="6" id="KW-1185">Reference proteome</keyword>
<accession>A0A1E7EW20</accession>
<evidence type="ECO:0000313" key="6">
    <source>
        <dbReference type="Proteomes" id="UP000095751"/>
    </source>
</evidence>
<dbReference type="InterPro" id="IPR000668">
    <property type="entry name" value="Peptidase_C1A_C"/>
</dbReference>
<feature type="domain" description="Peptidase C1A papain C-terminal" evidence="4">
    <location>
        <begin position="53"/>
        <end position="311"/>
    </location>
</feature>
<comment type="similarity">
    <text evidence="1">Belongs to the peptidase C1 family.</text>
</comment>
<evidence type="ECO:0000313" key="5">
    <source>
        <dbReference type="EMBL" id="OEU10039.1"/>
    </source>
</evidence>
<dbReference type="InterPro" id="IPR013128">
    <property type="entry name" value="Peptidase_C1A"/>
</dbReference>
<dbReference type="Proteomes" id="UP000095751">
    <property type="component" value="Unassembled WGS sequence"/>
</dbReference>
<dbReference type="OrthoDB" id="190265at2759"/>
<dbReference type="FunFam" id="3.90.70.10:FF:000117">
    <property type="entry name" value="Probable papain cysteine protease"/>
    <property type="match status" value="1"/>
</dbReference>
<keyword evidence="2" id="KW-0865">Zymogen</keyword>
<dbReference type="GO" id="GO:0008234">
    <property type="term" value="F:cysteine-type peptidase activity"/>
    <property type="evidence" value="ECO:0007669"/>
    <property type="project" value="InterPro"/>
</dbReference>
<dbReference type="InterPro" id="IPR038765">
    <property type="entry name" value="Papain-like_cys_pep_sf"/>
</dbReference>
<dbReference type="EMBL" id="KV784373">
    <property type="protein sequence ID" value="OEU10039.1"/>
    <property type="molecule type" value="Genomic_DNA"/>
</dbReference>
<reference evidence="5 6" key="1">
    <citation type="submission" date="2016-09" db="EMBL/GenBank/DDBJ databases">
        <title>Extensive genetic diversity and differential bi-allelic expression allows diatom success in the polar Southern Ocean.</title>
        <authorList>
            <consortium name="DOE Joint Genome Institute"/>
            <person name="Mock T."/>
            <person name="Otillar R.P."/>
            <person name="Strauss J."/>
            <person name="Dupont C."/>
            <person name="Frickenhaus S."/>
            <person name="Maumus F."/>
            <person name="Mcmullan M."/>
            <person name="Sanges R."/>
            <person name="Schmutz J."/>
            <person name="Toseland A."/>
            <person name="Valas R."/>
            <person name="Veluchamy A."/>
            <person name="Ward B.J."/>
            <person name="Allen A."/>
            <person name="Barry K."/>
            <person name="Falciatore A."/>
            <person name="Ferrante M."/>
            <person name="Fortunato A.E."/>
            <person name="Gloeckner G."/>
            <person name="Gruber A."/>
            <person name="Hipkin R."/>
            <person name="Janech M."/>
            <person name="Kroth P."/>
            <person name="Leese F."/>
            <person name="Lindquist E."/>
            <person name="Lyon B.R."/>
            <person name="Martin J."/>
            <person name="Mayer C."/>
            <person name="Parker M."/>
            <person name="Quesneville H."/>
            <person name="Raymond J."/>
            <person name="Uhlig C."/>
            <person name="Valentin K.U."/>
            <person name="Worden A.Z."/>
            <person name="Armbrust E.V."/>
            <person name="Bowler C."/>
            <person name="Green B."/>
            <person name="Moulton V."/>
            <person name="Van Oosterhout C."/>
            <person name="Grigoriev I."/>
        </authorList>
    </citation>
    <scope>NUCLEOTIDE SEQUENCE [LARGE SCALE GENOMIC DNA]</scope>
    <source>
        <strain evidence="5 6">CCMP1102</strain>
    </source>
</reference>
<dbReference type="KEGG" id="fcy:FRACYDRAFT_173237"/>
<keyword evidence="3" id="KW-0732">Signal</keyword>
<dbReference type="AlphaFoldDB" id="A0A1E7EW20"/>
<evidence type="ECO:0000256" key="1">
    <source>
        <dbReference type="ARBA" id="ARBA00008455"/>
    </source>
</evidence>
<organism evidence="5 6">
    <name type="scientific">Fragilariopsis cylindrus CCMP1102</name>
    <dbReference type="NCBI Taxonomy" id="635003"/>
    <lineage>
        <taxon>Eukaryota</taxon>
        <taxon>Sar</taxon>
        <taxon>Stramenopiles</taxon>
        <taxon>Ochrophyta</taxon>
        <taxon>Bacillariophyta</taxon>
        <taxon>Bacillariophyceae</taxon>
        <taxon>Bacillariophycidae</taxon>
        <taxon>Bacillariales</taxon>
        <taxon>Bacillariaceae</taxon>
        <taxon>Fragilariopsis</taxon>
    </lineage>
</organism>
<dbReference type="SMART" id="SM00645">
    <property type="entry name" value="Pept_C1"/>
    <property type="match status" value="1"/>
</dbReference>
<protein>
    <submittedName>
        <fullName evidence="5">Cysteine proteinase</fullName>
    </submittedName>
</protein>
<evidence type="ECO:0000256" key="2">
    <source>
        <dbReference type="ARBA" id="ARBA00023145"/>
    </source>
</evidence>
<feature type="signal peptide" evidence="3">
    <location>
        <begin position="1"/>
        <end position="18"/>
    </location>
</feature>
<dbReference type="InParanoid" id="A0A1E7EW20"/>
<dbReference type="InterPro" id="IPR025661">
    <property type="entry name" value="Pept_asp_AS"/>
</dbReference>
<dbReference type="Pfam" id="PF00112">
    <property type="entry name" value="Peptidase_C1"/>
    <property type="match status" value="1"/>
</dbReference>
<evidence type="ECO:0000256" key="3">
    <source>
        <dbReference type="SAM" id="SignalP"/>
    </source>
</evidence>
<dbReference type="PROSITE" id="PS00640">
    <property type="entry name" value="THIOL_PROTEASE_ASN"/>
    <property type="match status" value="1"/>
</dbReference>
<dbReference type="SUPFAM" id="SSF54001">
    <property type="entry name" value="Cysteine proteinases"/>
    <property type="match status" value="1"/>
</dbReference>
<sequence>MKLFSASVFLSMIAATSAQQGEYFNEIMIRDDAVHNSLFQSPLPHTYIDADDLPDSFSWGNVDGKSYLTKSLNQHIPQYCGSCWAHGALSSFADRIKIARKAQGDDINLSIQFILNCGTEAAGSCHGGYHTATYQFIQDTGYVPYDTCTPYLACSAESTDGFCGKIDTSCSALNTCKTCDTFGGMGGKCTEIDFFPNATVAEYGIVDYDSNDKEGVSHKIMSEIYSRGPVAATINAEPIVKYTGGIFTDENYSEQTNHIVSITGWGTDKESGTKFWIVRNSWGQYWGEMGYMRLEMGKNLLGIEGEIAWVVPGTYTNHNFACYEDGSNCVSHDTYVDPSNDLVAMKRRLTNDKKKNGNMRG</sequence>
<gene>
    <name evidence="5" type="ORF">FRACYDRAFT_173237</name>
</gene>
<evidence type="ECO:0000259" key="4">
    <source>
        <dbReference type="SMART" id="SM00645"/>
    </source>
</evidence>
<dbReference type="GO" id="GO:0006508">
    <property type="term" value="P:proteolysis"/>
    <property type="evidence" value="ECO:0007669"/>
    <property type="project" value="InterPro"/>
</dbReference>
<name>A0A1E7EW20_9STRA</name>
<dbReference type="PANTHER" id="PTHR12411">
    <property type="entry name" value="CYSTEINE PROTEASE FAMILY C1-RELATED"/>
    <property type="match status" value="1"/>
</dbReference>
<dbReference type="Gene3D" id="3.90.70.10">
    <property type="entry name" value="Cysteine proteinases"/>
    <property type="match status" value="1"/>
</dbReference>
<feature type="chain" id="PRO_5018636049" evidence="3">
    <location>
        <begin position="19"/>
        <end position="361"/>
    </location>
</feature>
<proteinExistence type="inferred from homology"/>